<feature type="compositionally biased region" description="Basic and acidic residues" evidence="1">
    <location>
        <begin position="61"/>
        <end position="76"/>
    </location>
</feature>
<keyword evidence="3" id="KW-1185">Reference proteome</keyword>
<evidence type="ECO:0000256" key="1">
    <source>
        <dbReference type="SAM" id="MobiDB-lite"/>
    </source>
</evidence>
<comment type="caution">
    <text evidence="2">The sequence shown here is derived from an EMBL/GenBank/DDBJ whole genome shotgun (WGS) entry which is preliminary data.</text>
</comment>
<reference evidence="2" key="1">
    <citation type="submission" date="2023-10" db="EMBL/GenBank/DDBJ databases">
        <authorList>
            <person name="Chen Y."/>
            <person name="Shah S."/>
            <person name="Dougan E. K."/>
            <person name="Thang M."/>
            <person name="Chan C."/>
        </authorList>
    </citation>
    <scope>NUCLEOTIDE SEQUENCE [LARGE SCALE GENOMIC DNA]</scope>
</reference>
<feature type="non-terminal residue" evidence="2">
    <location>
        <position position="1"/>
    </location>
</feature>
<dbReference type="Proteomes" id="UP001189429">
    <property type="component" value="Unassembled WGS sequence"/>
</dbReference>
<feature type="non-terminal residue" evidence="2">
    <location>
        <position position="121"/>
    </location>
</feature>
<name>A0ABN9XJ59_9DINO</name>
<proteinExistence type="predicted"/>
<protein>
    <submittedName>
        <fullName evidence="2">Uncharacterized protein</fullName>
    </submittedName>
</protein>
<evidence type="ECO:0000313" key="3">
    <source>
        <dbReference type="Proteomes" id="UP001189429"/>
    </source>
</evidence>
<sequence length="121" mass="12521">ASTRPPPPLCLGRRCWSCRRAPGGRADCKTGAGDLSKSIAAAEDKIPMLETQLKAGSEAKVQSDDAAKEAKTDRADAKDAMAEATAVREKQAADFASLEAEYTANIGAIAKAVAALEKGMG</sequence>
<gene>
    <name evidence="2" type="ORF">PCOR1329_LOCUS77269</name>
</gene>
<dbReference type="EMBL" id="CAUYUJ010020675">
    <property type="protein sequence ID" value="CAK0899835.1"/>
    <property type="molecule type" value="Genomic_DNA"/>
</dbReference>
<accession>A0ABN9XJ59</accession>
<feature type="region of interest" description="Disordered" evidence="1">
    <location>
        <begin position="55"/>
        <end position="76"/>
    </location>
</feature>
<organism evidence="2 3">
    <name type="scientific">Prorocentrum cordatum</name>
    <dbReference type="NCBI Taxonomy" id="2364126"/>
    <lineage>
        <taxon>Eukaryota</taxon>
        <taxon>Sar</taxon>
        <taxon>Alveolata</taxon>
        <taxon>Dinophyceae</taxon>
        <taxon>Prorocentrales</taxon>
        <taxon>Prorocentraceae</taxon>
        <taxon>Prorocentrum</taxon>
    </lineage>
</organism>
<evidence type="ECO:0000313" key="2">
    <source>
        <dbReference type="EMBL" id="CAK0899835.1"/>
    </source>
</evidence>